<dbReference type="PANTHER" id="PTHR23033:SF14">
    <property type="entry name" value="GLYCOPROTEIN-N-ACETYLGALACTOSAMINE 3-BETA-GALACTOSYLTRANSFERASE 1-RELATED"/>
    <property type="match status" value="1"/>
</dbReference>
<evidence type="ECO:0000256" key="8">
    <source>
        <dbReference type="ARBA" id="ARBA00022741"/>
    </source>
</evidence>
<keyword evidence="5" id="KW-0328">Glycosyltransferase</keyword>
<protein>
    <recommendedName>
        <fullName evidence="4">N-acetylgalactosaminide beta-1,3-galactosyltransferase</fullName>
        <ecNumber evidence="4">2.4.1.122</ecNumber>
    </recommendedName>
</protein>
<evidence type="ECO:0000256" key="2">
    <source>
        <dbReference type="ARBA" id="ARBA00004922"/>
    </source>
</evidence>
<evidence type="ECO:0000256" key="1">
    <source>
        <dbReference type="ARBA" id="ARBA00004606"/>
    </source>
</evidence>
<evidence type="ECO:0000256" key="3">
    <source>
        <dbReference type="ARBA" id="ARBA00006462"/>
    </source>
</evidence>
<dbReference type="InParanoid" id="D7FK28"/>
<evidence type="ECO:0000256" key="6">
    <source>
        <dbReference type="ARBA" id="ARBA00022679"/>
    </source>
</evidence>
<dbReference type="EMBL" id="FN648001">
    <property type="protein sequence ID" value="CBJ29238.1"/>
    <property type="molecule type" value="Genomic_DNA"/>
</dbReference>
<comment type="subcellular location">
    <subcellularLocation>
        <location evidence="1">Membrane</location>
        <topology evidence="1">Single-pass type II membrane protein</topology>
    </subcellularLocation>
</comment>
<dbReference type="OrthoDB" id="414175at2759"/>
<proteinExistence type="inferred from homology"/>
<gene>
    <name evidence="14" type="ORF">Esi_0140_0010</name>
</gene>
<keyword evidence="6" id="KW-0808">Transferase</keyword>
<organism evidence="14 15">
    <name type="scientific">Ectocarpus siliculosus</name>
    <name type="common">Brown alga</name>
    <name type="synonym">Conferva siliculosa</name>
    <dbReference type="NCBI Taxonomy" id="2880"/>
    <lineage>
        <taxon>Eukaryota</taxon>
        <taxon>Sar</taxon>
        <taxon>Stramenopiles</taxon>
        <taxon>Ochrophyta</taxon>
        <taxon>PX clade</taxon>
        <taxon>Phaeophyceae</taxon>
        <taxon>Ectocarpales</taxon>
        <taxon>Ectocarpaceae</taxon>
        <taxon>Ectocarpus</taxon>
    </lineage>
</organism>
<accession>D7FK28</accession>
<dbReference type="GO" id="GO:0016020">
    <property type="term" value="C:membrane"/>
    <property type="evidence" value="ECO:0007669"/>
    <property type="project" value="UniProtKB-SubCell"/>
</dbReference>
<dbReference type="Proteomes" id="UP000002630">
    <property type="component" value="Linkage Group LG22"/>
</dbReference>
<evidence type="ECO:0000313" key="14">
    <source>
        <dbReference type="EMBL" id="CBJ29238.1"/>
    </source>
</evidence>
<dbReference type="eggNOG" id="KOG2246">
    <property type="taxonomic scope" value="Eukaryota"/>
</dbReference>
<comment type="similarity">
    <text evidence="3">Belongs to the glycosyltransferase 31 family. Beta3-Gal-T subfamily.</text>
</comment>
<keyword evidence="9" id="KW-0735">Signal-anchor</keyword>
<sequence>MLPSLPAASKFTLAVLLVGTWHGNVSSTSVEGGVTEATLSPVSAPARNEAIASEGWTTLILDGGTKRQTVMVRNDADETEVFASIAEGGREAGMTEPQIADVTAKWKLVEIWDNPRGVLSEQVQEGSLSLLTSIEHKRSTTSWNDQDKFDTKKIFLPTQYSTSSLSGDSSARACAMNDDHKKMLTHVDVWEGASKTMPRIFCGIFTHRKNHFTKVKAIKETWAVNCDGFVAFSDAADPDLHTFQIEHEGPEEYGNMWQKSRAIWKYINFHYKNDFDWFLLGGDDLFVIVENLRKYLLSDEIMHAAGGGINGGPNPMYLGRRLRPFNDDEWIFNSGGASYVLNQASVGLLASYLDEDACQPHKKTSWEDVMVAMCLKKNGVVAFDTRDASGRERFHPYTPAVHFGYRTPMRPEDRLVSGIVVGDWYIGMAIDLIFGLEGCSSDSLSFHYVDEDLMRRLYHLVYSCGKDPADAVVQAPHLQLQQSRAGGQEEIERK</sequence>
<dbReference type="STRING" id="2880.D7FK28"/>
<keyword evidence="10" id="KW-1133">Transmembrane helix</keyword>
<keyword evidence="11" id="KW-0472">Membrane</keyword>
<dbReference type="EMBL" id="FN649747">
    <property type="protein sequence ID" value="CBJ29238.1"/>
    <property type="molecule type" value="Genomic_DNA"/>
</dbReference>
<evidence type="ECO:0000256" key="7">
    <source>
        <dbReference type="ARBA" id="ARBA00022692"/>
    </source>
</evidence>
<feature type="domain" description="Fringe-like glycosyltransferase" evidence="13">
    <location>
        <begin position="196"/>
        <end position="377"/>
    </location>
</feature>
<evidence type="ECO:0000313" key="15">
    <source>
        <dbReference type="Proteomes" id="UP000002630"/>
    </source>
</evidence>
<dbReference type="Pfam" id="PF02434">
    <property type="entry name" value="Fringe"/>
    <property type="match status" value="1"/>
</dbReference>
<dbReference type="AlphaFoldDB" id="D7FK28"/>
<dbReference type="GO" id="GO:0016263">
    <property type="term" value="F:glycoprotein-N-acetylgalactosamine 3-beta-galactosyltransferase activity"/>
    <property type="evidence" value="ECO:0007669"/>
    <property type="project" value="UniProtKB-EC"/>
</dbReference>
<dbReference type="InterPro" id="IPR003378">
    <property type="entry name" value="Fringe-like_glycosylTrfase"/>
</dbReference>
<keyword evidence="15" id="KW-1185">Reference proteome</keyword>
<evidence type="ECO:0000256" key="9">
    <source>
        <dbReference type="ARBA" id="ARBA00022968"/>
    </source>
</evidence>
<evidence type="ECO:0000259" key="13">
    <source>
        <dbReference type="Pfam" id="PF02434"/>
    </source>
</evidence>
<keyword evidence="12" id="KW-0732">Signal</keyword>
<dbReference type="InterPro" id="IPR026050">
    <property type="entry name" value="C1GALT1/C1GALT1_chp1"/>
</dbReference>
<evidence type="ECO:0000256" key="10">
    <source>
        <dbReference type="ARBA" id="ARBA00022989"/>
    </source>
</evidence>
<dbReference type="EC" id="2.4.1.122" evidence="4"/>
<evidence type="ECO:0000256" key="5">
    <source>
        <dbReference type="ARBA" id="ARBA00022676"/>
    </source>
</evidence>
<dbReference type="PANTHER" id="PTHR23033">
    <property type="entry name" value="BETA1,3-GALACTOSYLTRANSFERASE"/>
    <property type="match status" value="1"/>
</dbReference>
<keyword evidence="8" id="KW-0547">Nucleotide-binding</keyword>
<reference evidence="14 15" key="1">
    <citation type="journal article" date="2010" name="Nature">
        <title>The Ectocarpus genome and the independent evolution of multicellularity in brown algae.</title>
        <authorList>
            <person name="Cock J.M."/>
            <person name="Sterck L."/>
            <person name="Rouze P."/>
            <person name="Scornet D."/>
            <person name="Allen A.E."/>
            <person name="Amoutzias G."/>
            <person name="Anthouard V."/>
            <person name="Artiguenave F."/>
            <person name="Aury J.M."/>
            <person name="Badger J.H."/>
            <person name="Beszteri B."/>
            <person name="Billiau K."/>
            <person name="Bonnet E."/>
            <person name="Bothwell J.H."/>
            <person name="Bowler C."/>
            <person name="Boyen C."/>
            <person name="Brownlee C."/>
            <person name="Carrano C.J."/>
            <person name="Charrier B."/>
            <person name="Cho G.Y."/>
            <person name="Coelho S.M."/>
            <person name="Collen J."/>
            <person name="Corre E."/>
            <person name="Da Silva C."/>
            <person name="Delage L."/>
            <person name="Delaroque N."/>
            <person name="Dittami S.M."/>
            <person name="Doulbeau S."/>
            <person name="Elias M."/>
            <person name="Farnham G."/>
            <person name="Gachon C.M."/>
            <person name="Gschloessl B."/>
            <person name="Heesch S."/>
            <person name="Jabbari K."/>
            <person name="Jubin C."/>
            <person name="Kawai H."/>
            <person name="Kimura K."/>
            <person name="Kloareg B."/>
            <person name="Kupper F.C."/>
            <person name="Lang D."/>
            <person name="Le Bail A."/>
            <person name="Leblanc C."/>
            <person name="Lerouge P."/>
            <person name="Lohr M."/>
            <person name="Lopez P.J."/>
            <person name="Martens C."/>
            <person name="Maumus F."/>
            <person name="Michel G."/>
            <person name="Miranda-Saavedra D."/>
            <person name="Morales J."/>
            <person name="Moreau H."/>
            <person name="Motomura T."/>
            <person name="Nagasato C."/>
            <person name="Napoli C.A."/>
            <person name="Nelson D.R."/>
            <person name="Nyvall-Collen P."/>
            <person name="Peters A.F."/>
            <person name="Pommier C."/>
            <person name="Potin P."/>
            <person name="Poulain J."/>
            <person name="Quesneville H."/>
            <person name="Read B."/>
            <person name="Rensing S.A."/>
            <person name="Ritter A."/>
            <person name="Rousvoal S."/>
            <person name="Samanta M."/>
            <person name="Samson G."/>
            <person name="Schroeder D.C."/>
            <person name="Segurens B."/>
            <person name="Strittmatter M."/>
            <person name="Tonon T."/>
            <person name="Tregear J.W."/>
            <person name="Valentin K."/>
            <person name="von Dassow P."/>
            <person name="Yamagishi T."/>
            <person name="Van de Peer Y."/>
            <person name="Wincker P."/>
        </authorList>
    </citation>
    <scope>NUCLEOTIDE SEQUENCE [LARGE SCALE GENOMIC DNA]</scope>
    <source>
        <strain evidence="15">Ec32 / CCAP1310/4</strain>
    </source>
</reference>
<feature type="signal peptide" evidence="12">
    <location>
        <begin position="1"/>
        <end position="27"/>
    </location>
</feature>
<keyword evidence="7" id="KW-0812">Transmembrane</keyword>
<name>D7FK28_ECTSI</name>
<dbReference type="Gene3D" id="3.90.550.50">
    <property type="match status" value="1"/>
</dbReference>
<feature type="chain" id="PRO_5003095643" description="N-acetylgalactosaminide beta-1,3-galactosyltransferase" evidence="12">
    <location>
        <begin position="28"/>
        <end position="494"/>
    </location>
</feature>
<evidence type="ECO:0000256" key="4">
    <source>
        <dbReference type="ARBA" id="ARBA00012557"/>
    </source>
</evidence>
<dbReference type="GO" id="GO:0000166">
    <property type="term" value="F:nucleotide binding"/>
    <property type="evidence" value="ECO:0007669"/>
    <property type="project" value="UniProtKB-KW"/>
</dbReference>
<evidence type="ECO:0000256" key="12">
    <source>
        <dbReference type="SAM" id="SignalP"/>
    </source>
</evidence>
<evidence type="ECO:0000256" key="11">
    <source>
        <dbReference type="ARBA" id="ARBA00023136"/>
    </source>
</evidence>
<comment type="pathway">
    <text evidence="2">Protein modification; protein glycosylation.</text>
</comment>